<dbReference type="InterPro" id="IPR013105">
    <property type="entry name" value="TPR_2"/>
</dbReference>
<dbReference type="OrthoDB" id="129043at2"/>
<accession>A0A222FJK1</accession>
<keyword evidence="2 3" id="KW-0802">TPR repeat</keyword>
<reference evidence="5 6" key="1">
    <citation type="submission" date="2017-07" db="EMBL/GenBank/DDBJ databases">
        <title>Annotated genome sequence of Bacterioplanes sanyensis isolated from Red Sea.</title>
        <authorList>
            <person name="Rehman Z.U."/>
        </authorList>
    </citation>
    <scope>NUCLEOTIDE SEQUENCE [LARGE SCALE GENOMIC DNA]</scope>
    <source>
        <strain evidence="5 6">NV9</strain>
    </source>
</reference>
<dbReference type="PANTHER" id="PTHR12558:SF13">
    <property type="entry name" value="CELL DIVISION CYCLE PROTEIN 27 HOMOLOG"/>
    <property type="match status" value="1"/>
</dbReference>
<gene>
    <name evidence="5" type="ORF">CHH28_11295</name>
</gene>
<evidence type="ECO:0000256" key="2">
    <source>
        <dbReference type="ARBA" id="ARBA00022803"/>
    </source>
</evidence>
<dbReference type="NCBIfam" id="TIGR02521">
    <property type="entry name" value="type_IV_pilW"/>
    <property type="match status" value="1"/>
</dbReference>
<evidence type="ECO:0000256" key="1">
    <source>
        <dbReference type="ARBA" id="ARBA00022737"/>
    </source>
</evidence>
<dbReference type="Proteomes" id="UP000202440">
    <property type="component" value="Chromosome"/>
</dbReference>
<feature type="repeat" description="TPR" evidence="3">
    <location>
        <begin position="41"/>
        <end position="74"/>
    </location>
</feature>
<evidence type="ECO:0000313" key="6">
    <source>
        <dbReference type="Proteomes" id="UP000202440"/>
    </source>
</evidence>
<proteinExistence type="predicted"/>
<feature type="signal peptide" evidence="4">
    <location>
        <begin position="1"/>
        <end position="18"/>
    </location>
</feature>
<organism evidence="5 6">
    <name type="scientific">Bacterioplanes sanyensis</name>
    <dbReference type="NCBI Taxonomy" id="1249553"/>
    <lineage>
        <taxon>Bacteria</taxon>
        <taxon>Pseudomonadati</taxon>
        <taxon>Pseudomonadota</taxon>
        <taxon>Gammaproteobacteria</taxon>
        <taxon>Oceanospirillales</taxon>
        <taxon>Oceanospirillaceae</taxon>
        <taxon>Bacterioplanes</taxon>
    </lineage>
</organism>
<dbReference type="SMART" id="SM00028">
    <property type="entry name" value="TPR"/>
    <property type="match status" value="4"/>
</dbReference>
<keyword evidence="1" id="KW-0677">Repeat</keyword>
<dbReference type="EMBL" id="CP022530">
    <property type="protein sequence ID" value="ASP39225.1"/>
    <property type="molecule type" value="Genomic_DNA"/>
</dbReference>
<keyword evidence="6" id="KW-1185">Reference proteome</keyword>
<evidence type="ECO:0000256" key="4">
    <source>
        <dbReference type="SAM" id="SignalP"/>
    </source>
</evidence>
<dbReference type="InterPro" id="IPR011990">
    <property type="entry name" value="TPR-like_helical_dom_sf"/>
</dbReference>
<feature type="chain" id="PRO_5013098414" evidence="4">
    <location>
        <begin position="19"/>
        <end position="266"/>
    </location>
</feature>
<dbReference type="PANTHER" id="PTHR12558">
    <property type="entry name" value="CELL DIVISION CYCLE 16,23,27"/>
    <property type="match status" value="1"/>
</dbReference>
<dbReference type="InterPro" id="IPR013360">
    <property type="entry name" value="Pilus_4_PilW"/>
</dbReference>
<protein>
    <submittedName>
        <fullName evidence="5">Type IV pilus biogenesis/stability protein PilW</fullName>
    </submittedName>
</protein>
<keyword evidence="4" id="KW-0732">Signal</keyword>
<dbReference type="Pfam" id="PF07719">
    <property type="entry name" value="TPR_2"/>
    <property type="match status" value="1"/>
</dbReference>
<feature type="repeat" description="TPR" evidence="3">
    <location>
        <begin position="145"/>
        <end position="178"/>
    </location>
</feature>
<evidence type="ECO:0000256" key="3">
    <source>
        <dbReference type="PROSITE-ProRule" id="PRU00339"/>
    </source>
</evidence>
<feature type="repeat" description="TPR" evidence="3">
    <location>
        <begin position="109"/>
        <end position="142"/>
    </location>
</feature>
<dbReference type="SUPFAM" id="SSF48452">
    <property type="entry name" value="TPR-like"/>
    <property type="match status" value="1"/>
</dbReference>
<evidence type="ECO:0000313" key="5">
    <source>
        <dbReference type="EMBL" id="ASP39225.1"/>
    </source>
</evidence>
<name>A0A222FJK1_9GAMM</name>
<dbReference type="Gene3D" id="1.25.40.10">
    <property type="entry name" value="Tetratricopeptide repeat domain"/>
    <property type="match status" value="1"/>
</dbReference>
<dbReference type="Pfam" id="PF14559">
    <property type="entry name" value="TPR_19"/>
    <property type="match status" value="1"/>
</dbReference>
<dbReference type="RefSeq" id="WP_094060405.1">
    <property type="nucleotide sequence ID" value="NZ_CP022530.1"/>
</dbReference>
<dbReference type="PROSITE" id="PS50005">
    <property type="entry name" value="TPR"/>
    <property type="match status" value="3"/>
</dbReference>
<dbReference type="InterPro" id="IPR019734">
    <property type="entry name" value="TPR_rpt"/>
</dbReference>
<dbReference type="AlphaFoldDB" id="A0A222FJK1"/>
<sequence length="266" mass="30255">MTVFSTLRNAALCVFAMAWLSGCVTVTESRFSAKASPDKAVENYTQLGVGYLQRGRPDWARQRLTKALEIDPNNAPANDAMGLVWQSEGEDDLAEEYFRKALANDSEFTQARHHLGRLFMQQGRFDDAGNYLQRAVDDRYYDNRVSAFNDLALNTFRGGDRAGAIDVYMRALRLAPYNVNALVNVSTLLFEEQRFEESQRYFDRFDRLVQRDQTDHTAHSLWLGVKLATISQQTQRAATFASDLKARFAQSQEYRLYQESLQGAGS</sequence>
<dbReference type="KEGG" id="bsan:CHH28_11295"/>